<dbReference type="RefSeq" id="WP_144636744.1">
    <property type="nucleotide sequence ID" value="NZ_BNAX01000003.1"/>
</dbReference>
<evidence type="ECO:0000313" key="2">
    <source>
        <dbReference type="Proteomes" id="UP000318578"/>
    </source>
</evidence>
<dbReference type="Gene3D" id="1.10.150.520">
    <property type="match status" value="1"/>
</dbReference>
<accession>A0A558AGV5</accession>
<keyword evidence="1" id="KW-0378">Hydrolase</keyword>
<dbReference type="AlphaFoldDB" id="A0A558AGV5"/>
<dbReference type="Gene3D" id="3.40.50.1000">
    <property type="entry name" value="HAD superfamily/HAD-like"/>
    <property type="match status" value="2"/>
</dbReference>
<proteinExistence type="predicted"/>
<dbReference type="SFLD" id="SFLDG01129">
    <property type="entry name" value="C1.5:_HAD__Beta-PGM__Phosphata"/>
    <property type="match status" value="1"/>
</dbReference>
<reference evidence="1 2" key="1">
    <citation type="submission" date="2019-07" db="EMBL/GenBank/DDBJ databases">
        <title>New species of Amycolatopsis and Streptomyces.</title>
        <authorList>
            <person name="Duangmal K."/>
            <person name="Teo W.F.A."/>
            <person name="Lipun K."/>
        </authorList>
    </citation>
    <scope>NUCLEOTIDE SEQUENCE [LARGE SCALE GENOMIC DNA]</scope>
    <source>
        <strain evidence="1 2">JCM 30562</strain>
    </source>
</reference>
<sequence>MNEGRSKPRARLLITDLDNTLWDWFQAWYRSFSAMLNKLSELSGVSVQQLEREIQVVHRARGTTEYSYLLNELPSLLRQGLDSDPLTYYDQAIHTLNRERRTFTNLYPGVKDTLIKLRQRGIPVVGYSESIAYWTEWRIRKTRLDGLLSVLYTSPDHDLPSGVTFEKLRWHPNHEYGLVQTEHRHVPEGTLKPAPSILKKIMCDFDVEPSQAVYVGDSLMKDVAMAQMVGALDVHASYGIAQHAEGYDLLRRVSHWSQGEIEREKQLASQPDVTPTYSLRSGFNELLETFDLGGNC</sequence>
<protein>
    <submittedName>
        <fullName evidence="1">HAD family hydrolase</fullName>
    </submittedName>
</protein>
<dbReference type="PANTHER" id="PTHR43434:SF1">
    <property type="entry name" value="PHOSPHOGLYCOLATE PHOSPHATASE"/>
    <property type="match status" value="1"/>
</dbReference>
<dbReference type="InterPro" id="IPR050155">
    <property type="entry name" value="HAD-like_hydrolase_sf"/>
</dbReference>
<keyword evidence="2" id="KW-1185">Reference proteome</keyword>
<organism evidence="1 2">
    <name type="scientific">Amycolatopsis acidiphila</name>
    <dbReference type="NCBI Taxonomy" id="715473"/>
    <lineage>
        <taxon>Bacteria</taxon>
        <taxon>Bacillati</taxon>
        <taxon>Actinomycetota</taxon>
        <taxon>Actinomycetes</taxon>
        <taxon>Pseudonocardiales</taxon>
        <taxon>Pseudonocardiaceae</taxon>
        <taxon>Amycolatopsis</taxon>
    </lineage>
</organism>
<gene>
    <name evidence="1" type="ORF">FNH06_09570</name>
</gene>
<evidence type="ECO:0000313" key="1">
    <source>
        <dbReference type="EMBL" id="TVT23441.1"/>
    </source>
</evidence>
<comment type="caution">
    <text evidence="1">The sequence shown here is derived from an EMBL/GenBank/DDBJ whole genome shotgun (WGS) entry which is preliminary data.</text>
</comment>
<dbReference type="Pfam" id="PF00702">
    <property type="entry name" value="Hydrolase"/>
    <property type="match status" value="1"/>
</dbReference>
<dbReference type="EMBL" id="VJZA01000011">
    <property type="protein sequence ID" value="TVT23441.1"/>
    <property type="molecule type" value="Genomic_DNA"/>
</dbReference>
<dbReference type="GO" id="GO:0006281">
    <property type="term" value="P:DNA repair"/>
    <property type="evidence" value="ECO:0007669"/>
    <property type="project" value="TreeGrafter"/>
</dbReference>
<dbReference type="GO" id="GO:0008967">
    <property type="term" value="F:phosphoglycolate phosphatase activity"/>
    <property type="evidence" value="ECO:0007669"/>
    <property type="project" value="TreeGrafter"/>
</dbReference>
<dbReference type="InterPro" id="IPR036412">
    <property type="entry name" value="HAD-like_sf"/>
</dbReference>
<name>A0A558AGV5_9PSEU</name>
<dbReference type="Proteomes" id="UP000318578">
    <property type="component" value="Unassembled WGS sequence"/>
</dbReference>
<dbReference type="OrthoDB" id="9810501at2"/>
<dbReference type="SFLD" id="SFLDS00003">
    <property type="entry name" value="Haloacid_Dehalogenase"/>
    <property type="match status" value="1"/>
</dbReference>
<dbReference type="InterPro" id="IPR023214">
    <property type="entry name" value="HAD_sf"/>
</dbReference>
<dbReference type="SUPFAM" id="SSF56784">
    <property type="entry name" value="HAD-like"/>
    <property type="match status" value="1"/>
</dbReference>
<dbReference type="PANTHER" id="PTHR43434">
    <property type="entry name" value="PHOSPHOGLYCOLATE PHOSPHATASE"/>
    <property type="match status" value="1"/>
</dbReference>